<comment type="caution">
    <text evidence="1">The sequence shown here is derived from an EMBL/GenBank/DDBJ whole genome shotgun (WGS) entry which is preliminary data.</text>
</comment>
<dbReference type="EMBL" id="CM056742">
    <property type="protein sequence ID" value="KAJ8677425.1"/>
    <property type="molecule type" value="Genomic_DNA"/>
</dbReference>
<protein>
    <submittedName>
        <fullName evidence="1">Uncharacterized protein</fullName>
    </submittedName>
</protein>
<evidence type="ECO:0000313" key="2">
    <source>
        <dbReference type="Proteomes" id="UP001239111"/>
    </source>
</evidence>
<evidence type="ECO:0000313" key="1">
    <source>
        <dbReference type="EMBL" id="KAJ8677425.1"/>
    </source>
</evidence>
<reference evidence="1" key="1">
    <citation type="submission" date="2023-04" db="EMBL/GenBank/DDBJ databases">
        <title>A chromosome-level genome assembly of the parasitoid wasp Eretmocerus hayati.</title>
        <authorList>
            <person name="Zhong Y."/>
            <person name="Liu S."/>
            <person name="Liu Y."/>
        </authorList>
    </citation>
    <scope>NUCLEOTIDE SEQUENCE</scope>
    <source>
        <strain evidence="1">ZJU_SS_LIU_2023</strain>
    </source>
</reference>
<organism evidence="1 2">
    <name type="scientific">Eretmocerus hayati</name>
    <dbReference type="NCBI Taxonomy" id="131215"/>
    <lineage>
        <taxon>Eukaryota</taxon>
        <taxon>Metazoa</taxon>
        <taxon>Ecdysozoa</taxon>
        <taxon>Arthropoda</taxon>
        <taxon>Hexapoda</taxon>
        <taxon>Insecta</taxon>
        <taxon>Pterygota</taxon>
        <taxon>Neoptera</taxon>
        <taxon>Endopterygota</taxon>
        <taxon>Hymenoptera</taxon>
        <taxon>Apocrita</taxon>
        <taxon>Proctotrupomorpha</taxon>
        <taxon>Chalcidoidea</taxon>
        <taxon>Aphelinidae</taxon>
        <taxon>Aphelininae</taxon>
        <taxon>Eretmocerus</taxon>
    </lineage>
</organism>
<keyword evidence="2" id="KW-1185">Reference proteome</keyword>
<gene>
    <name evidence="1" type="ORF">QAD02_013212</name>
</gene>
<accession>A0ACC2P1G3</accession>
<dbReference type="Proteomes" id="UP001239111">
    <property type="component" value="Chromosome 2"/>
</dbReference>
<name>A0ACC2P1G3_9HYME</name>
<proteinExistence type="predicted"/>
<sequence length="116" mass="12580">MQLYKVQGGDKFHCYSCPNKGPSKESFALCNSCEASCHPSCAERRAGPRDDGSFATCCPNGHANPSDENRARSSASNISEEAQKVDDEDTSQTSKTGYSSTKPSKSKFSDVICWQI</sequence>